<proteinExistence type="inferred from homology"/>
<feature type="transmembrane region" description="Helical" evidence="16">
    <location>
        <begin position="124"/>
        <end position="140"/>
    </location>
</feature>
<evidence type="ECO:0000256" key="9">
    <source>
        <dbReference type="ARBA" id="ARBA00032370"/>
    </source>
</evidence>
<comment type="subcellular location">
    <subcellularLocation>
        <location evidence="1">Membrane</location>
        <topology evidence="1">Multi-pass membrane protein</topology>
    </subcellularLocation>
</comment>
<dbReference type="GO" id="GO:0008955">
    <property type="term" value="F:peptidoglycan glycosyltransferase activity"/>
    <property type="evidence" value="ECO:0007669"/>
    <property type="project" value="UniProtKB-EC"/>
</dbReference>
<evidence type="ECO:0000256" key="5">
    <source>
        <dbReference type="ARBA" id="ARBA00022960"/>
    </source>
</evidence>
<feature type="transmembrane region" description="Helical" evidence="16">
    <location>
        <begin position="349"/>
        <end position="370"/>
    </location>
</feature>
<evidence type="ECO:0000256" key="14">
    <source>
        <dbReference type="ARBA" id="ARBA00044770"/>
    </source>
</evidence>
<evidence type="ECO:0000256" key="11">
    <source>
        <dbReference type="ARBA" id="ARBA00038053"/>
    </source>
</evidence>
<evidence type="ECO:0000256" key="15">
    <source>
        <dbReference type="ARBA" id="ARBA00049902"/>
    </source>
</evidence>
<evidence type="ECO:0000256" key="10">
    <source>
        <dbReference type="ARBA" id="ARBA00033270"/>
    </source>
</evidence>
<keyword evidence="8 16" id="KW-0472">Membrane</keyword>
<sequence>MRMNNFLKNNKGGHAPDYVFLSTLGILVVFGIVMLSSASSDLGKIKFDDTFYYLKHQIYYGLLPGIVGFLFAAFFHYKKWQTAALYLLVGSVIALLLVFTPLGIHAGGATRWVSIGPISLQPAELLKLTFILYMAAWLGGKRTKRQTSFKEGYLPFILISGFIALLIVLQPATTTVAVIMLASLIVYYMSGAKFRYIALTVLLGFVALVGLIIATPYRAERVMNYFNPEKVDVLGKGYHRQQALIAIGSGGPAGVGYGQSTTKYKFLPEPIGDSIFAVIAEELGFAGSIFVLALFTLLFTRGLMIANKCKDKFGQLAVIGIISVLAIQTFVNIGAISGVLPLTGVPLPFISYGGTALAIFLTMMGVVTNISKHT</sequence>
<keyword evidence="7 16" id="KW-1133">Transmembrane helix</keyword>
<evidence type="ECO:0000256" key="2">
    <source>
        <dbReference type="ARBA" id="ARBA00022676"/>
    </source>
</evidence>
<dbReference type="InterPro" id="IPR018365">
    <property type="entry name" value="Cell_cycle_FtsW-rel_CS"/>
</dbReference>
<dbReference type="GO" id="GO:0009252">
    <property type="term" value="P:peptidoglycan biosynthetic process"/>
    <property type="evidence" value="ECO:0007669"/>
    <property type="project" value="UniProtKB-KW"/>
</dbReference>
<evidence type="ECO:0000313" key="18">
    <source>
        <dbReference type="Proteomes" id="UP000034665"/>
    </source>
</evidence>
<dbReference type="PANTHER" id="PTHR30474">
    <property type="entry name" value="CELL CYCLE PROTEIN"/>
    <property type="match status" value="1"/>
</dbReference>
<name>A0A0G0NJ78_9BACT</name>
<dbReference type="Pfam" id="PF01098">
    <property type="entry name" value="FTSW_RODA_SPOVE"/>
    <property type="match status" value="1"/>
</dbReference>
<comment type="similarity">
    <text evidence="11">Belongs to the SEDS family. FtsW subfamily.</text>
</comment>
<feature type="transmembrane region" description="Helical" evidence="16">
    <location>
        <begin position="283"/>
        <end position="304"/>
    </location>
</feature>
<evidence type="ECO:0000256" key="6">
    <source>
        <dbReference type="ARBA" id="ARBA00022984"/>
    </source>
</evidence>
<evidence type="ECO:0000256" key="1">
    <source>
        <dbReference type="ARBA" id="ARBA00004141"/>
    </source>
</evidence>
<keyword evidence="3" id="KW-0808">Transferase</keyword>
<accession>A0A0G0NJ78</accession>
<dbReference type="EMBL" id="LBWR01000001">
    <property type="protein sequence ID" value="KKR12896.1"/>
    <property type="molecule type" value="Genomic_DNA"/>
</dbReference>
<dbReference type="GO" id="GO:0032153">
    <property type="term" value="C:cell division site"/>
    <property type="evidence" value="ECO:0007669"/>
    <property type="project" value="TreeGrafter"/>
</dbReference>
<organism evidence="17 18">
    <name type="scientific">Candidatus Wolfebacteria bacterium GW2011_GWC2_39_22</name>
    <dbReference type="NCBI Taxonomy" id="1619013"/>
    <lineage>
        <taxon>Bacteria</taxon>
        <taxon>Candidatus Wolfeibacteriota</taxon>
    </lineage>
</organism>
<dbReference type="STRING" id="1619013.UT41_C0001G0440"/>
<evidence type="ECO:0000256" key="8">
    <source>
        <dbReference type="ARBA" id="ARBA00023136"/>
    </source>
</evidence>
<feature type="transmembrane region" description="Helical" evidence="16">
    <location>
        <begin position="84"/>
        <end position="104"/>
    </location>
</feature>
<feature type="transmembrane region" description="Helical" evidence="16">
    <location>
        <begin position="152"/>
        <end position="169"/>
    </location>
</feature>
<evidence type="ECO:0000313" key="17">
    <source>
        <dbReference type="EMBL" id="KKR12896.1"/>
    </source>
</evidence>
<dbReference type="PATRIC" id="fig|1619013.3.peg.454"/>
<dbReference type="GO" id="GO:0005886">
    <property type="term" value="C:plasma membrane"/>
    <property type="evidence" value="ECO:0007669"/>
    <property type="project" value="TreeGrafter"/>
</dbReference>
<evidence type="ECO:0000256" key="3">
    <source>
        <dbReference type="ARBA" id="ARBA00022679"/>
    </source>
</evidence>
<keyword evidence="2" id="KW-0328">Glycosyltransferase</keyword>
<feature type="transmembrane region" description="Helical" evidence="16">
    <location>
        <begin position="197"/>
        <end position="217"/>
    </location>
</feature>
<reference evidence="17 18" key="1">
    <citation type="journal article" date="2015" name="Nature">
        <title>rRNA introns, odd ribosomes, and small enigmatic genomes across a large radiation of phyla.</title>
        <authorList>
            <person name="Brown C.T."/>
            <person name="Hug L.A."/>
            <person name="Thomas B.C."/>
            <person name="Sharon I."/>
            <person name="Castelle C.J."/>
            <person name="Singh A."/>
            <person name="Wilkins M.J."/>
            <person name="Williams K.H."/>
            <person name="Banfield J.F."/>
        </authorList>
    </citation>
    <scope>NUCLEOTIDE SEQUENCE [LARGE SCALE GENOMIC DNA]</scope>
</reference>
<dbReference type="GO" id="GO:0015648">
    <property type="term" value="F:lipid-linked peptidoglycan transporter activity"/>
    <property type="evidence" value="ECO:0007669"/>
    <property type="project" value="TreeGrafter"/>
</dbReference>
<evidence type="ECO:0000256" key="12">
    <source>
        <dbReference type="ARBA" id="ARBA00041185"/>
    </source>
</evidence>
<evidence type="ECO:0000256" key="4">
    <source>
        <dbReference type="ARBA" id="ARBA00022692"/>
    </source>
</evidence>
<dbReference type="AlphaFoldDB" id="A0A0G0NJ78"/>
<keyword evidence="5" id="KW-0133">Cell shape</keyword>
<protein>
    <recommendedName>
        <fullName evidence="12">Probable peptidoglycan glycosyltransferase FtsW</fullName>
        <ecNumber evidence="14">2.4.99.28</ecNumber>
    </recommendedName>
    <alternativeName>
        <fullName evidence="13">Cell division protein FtsW</fullName>
    </alternativeName>
    <alternativeName>
        <fullName evidence="10">Cell wall polymerase</fullName>
    </alternativeName>
    <alternativeName>
        <fullName evidence="9">Peptidoglycan polymerase</fullName>
    </alternativeName>
</protein>
<comment type="catalytic activity">
    <reaction evidence="15">
        <text>[GlcNAc-(1-&gt;4)-Mur2Ac(oyl-L-Ala-gamma-D-Glu-L-Lys-D-Ala-D-Ala)](n)-di-trans,octa-cis-undecaprenyl diphosphate + beta-D-GlcNAc-(1-&gt;4)-Mur2Ac(oyl-L-Ala-gamma-D-Glu-L-Lys-D-Ala-D-Ala)-di-trans,octa-cis-undecaprenyl diphosphate = [GlcNAc-(1-&gt;4)-Mur2Ac(oyl-L-Ala-gamma-D-Glu-L-Lys-D-Ala-D-Ala)](n+1)-di-trans,octa-cis-undecaprenyl diphosphate + di-trans,octa-cis-undecaprenyl diphosphate + H(+)</text>
        <dbReference type="Rhea" id="RHEA:23708"/>
        <dbReference type="Rhea" id="RHEA-COMP:9602"/>
        <dbReference type="Rhea" id="RHEA-COMP:9603"/>
        <dbReference type="ChEBI" id="CHEBI:15378"/>
        <dbReference type="ChEBI" id="CHEBI:58405"/>
        <dbReference type="ChEBI" id="CHEBI:60033"/>
        <dbReference type="ChEBI" id="CHEBI:78435"/>
        <dbReference type="EC" id="2.4.99.28"/>
    </reaction>
</comment>
<evidence type="ECO:0000256" key="7">
    <source>
        <dbReference type="ARBA" id="ARBA00022989"/>
    </source>
</evidence>
<dbReference type="EC" id="2.4.99.28" evidence="14"/>
<evidence type="ECO:0000256" key="13">
    <source>
        <dbReference type="ARBA" id="ARBA00041418"/>
    </source>
</evidence>
<dbReference type="GO" id="GO:0008360">
    <property type="term" value="P:regulation of cell shape"/>
    <property type="evidence" value="ECO:0007669"/>
    <property type="project" value="UniProtKB-KW"/>
</dbReference>
<dbReference type="PANTHER" id="PTHR30474:SF2">
    <property type="entry name" value="PEPTIDOGLYCAN GLYCOSYLTRANSFERASE FTSW-RELATED"/>
    <property type="match status" value="1"/>
</dbReference>
<feature type="transmembrane region" description="Helical" evidence="16">
    <location>
        <begin position="175"/>
        <end position="190"/>
    </location>
</feature>
<dbReference type="GO" id="GO:0051301">
    <property type="term" value="P:cell division"/>
    <property type="evidence" value="ECO:0007669"/>
    <property type="project" value="InterPro"/>
</dbReference>
<evidence type="ECO:0000256" key="16">
    <source>
        <dbReference type="SAM" id="Phobius"/>
    </source>
</evidence>
<keyword evidence="4 16" id="KW-0812">Transmembrane</keyword>
<dbReference type="InterPro" id="IPR001182">
    <property type="entry name" value="FtsW/RodA"/>
</dbReference>
<feature type="transmembrane region" description="Helical" evidence="16">
    <location>
        <begin position="316"/>
        <end position="337"/>
    </location>
</feature>
<feature type="transmembrane region" description="Helical" evidence="16">
    <location>
        <begin position="58"/>
        <end position="77"/>
    </location>
</feature>
<dbReference type="PROSITE" id="PS00428">
    <property type="entry name" value="FTSW_RODA_SPOVE"/>
    <property type="match status" value="1"/>
</dbReference>
<comment type="caution">
    <text evidence="17">The sequence shown here is derived from an EMBL/GenBank/DDBJ whole genome shotgun (WGS) entry which is preliminary data.</text>
</comment>
<gene>
    <name evidence="17" type="ORF">UT41_C0001G0440</name>
</gene>
<dbReference type="Proteomes" id="UP000034665">
    <property type="component" value="Unassembled WGS sequence"/>
</dbReference>
<keyword evidence="6" id="KW-0573">Peptidoglycan synthesis</keyword>
<feature type="transmembrane region" description="Helical" evidence="16">
    <location>
        <begin position="18"/>
        <end position="38"/>
    </location>
</feature>